<dbReference type="NCBIfam" id="TIGR00409">
    <property type="entry name" value="proS_fam_II"/>
    <property type="match status" value="1"/>
</dbReference>
<dbReference type="PRINTS" id="PR01046">
    <property type="entry name" value="TRNASYNTHPRO"/>
</dbReference>
<dbReference type="EC" id="6.1.1.15" evidence="10"/>
<dbReference type="InterPro" id="IPR002316">
    <property type="entry name" value="Pro-tRNA-ligase_IIa"/>
</dbReference>
<dbReference type="HAMAP" id="MF_01570">
    <property type="entry name" value="Pro_tRNA_synth_type2"/>
    <property type="match status" value="1"/>
</dbReference>
<dbReference type="Gene3D" id="3.40.50.800">
    <property type="entry name" value="Anticodon-binding domain"/>
    <property type="match status" value="1"/>
</dbReference>
<dbReference type="EMBL" id="JBHSLL010000015">
    <property type="protein sequence ID" value="MFC5385591.1"/>
    <property type="molecule type" value="Genomic_DNA"/>
</dbReference>
<dbReference type="PANTHER" id="PTHR42753:SF2">
    <property type="entry name" value="PROLINE--TRNA LIGASE"/>
    <property type="match status" value="1"/>
</dbReference>
<organism evidence="12 13">
    <name type="scientific">Aquamicrobium segne</name>
    <dbReference type="NCBI Taxonomy" id="469547"/>
    <lineage>
        <taxon>Bacteria</taxon>
        <taxon>Pseudomonadati</taxon>
        <taxon>Pseudomonadota</taxon>
        <taxon>Alphaproteobacteria</taxon>
        <taxon>Hyphomicrobiales</taxon>
        <taxon>Phyllobacteriaceae</taxon>
        <taxon>Aquamicrobium</taxon>
    </lineage>
</organism>
<keyword evidence="6 10" id="KW-0067">ATP-binding</keyword>
<dbReference type="InterPro" id="IPR002314">
    <property type="entry name" value="aa-tRNA-synt_IIb"/>
</dbReference>
<dbReference type="GO" id="GO:0004827">
    <property type="term" value="F:proline-tRNA ligase activity"/>
    <property type="evidence" value="ECO:0007669"/>
    <property type="project" value="UniProtKB-EC"/>
</dbReference>
<keyword evidence="5 10" id="KW-0547">Nucleotide-binding</keyword>
<keyword evidence="13" id="KW-1185">Reference proteome</keyword>
<evidence type="ECO:0000256" key="2">
    <source>
        <dbReference type="ARBA" id="ARBA00011738"/>
    </source>
</evidence>
<dbReference type="InterPro" id="IPR033730">
    <property type="entry name" value="ProRS_core_prok"/>
</dbReference>
<evidence type="ECO:0000256" key="10">
    <source>
        <dbReference type="HAMAP-Rule" id="MF_01570"/>
    </source>
</evidence>
<dbReference type="Pfam" id="PF00587">
    <property type="entry name" value="tRNA-synt_2b"/>
    <property type="match status" value="1"/>
</dbReference>
<protein>
    <recommendedName>
        <fullName evidence="10">Proline--tRNA ligase</fullName>
        <ecNumber evidence="10">6.1.1.15</ecNumber>
    </recommendedName>
    <alternativeName>
        <fullName evidence="10">Prolyl-tRNA synthetase</fullName>
        <shortName evidence="10">ProRS</shortName>
    </alternativeName>
</protein>
<dbReference type="Gene3D" id="3.30.930.10">
    <property type="entry name" value="Bira Bifunctional Protein, Domain 2"/>
    <property type="match status" value="1"/>
</dbReference>
<dbReference type="CDD" id="cd00861">
    <property type="entry name" value="ProRS_anticodon_short"/>
    <property type="match status" value="1"/>
</dbReference>
<dbReference type="InterPro" id="IPR044140">
    <property type="entry name" value="ProRS_anticodon_short"/>
</dbReference>
<name>A0ABW0GXJ1_9HYPH</name>
<evidence type="ECO:0000256" key="5">
    <source>
        <dbReference type="ARBA" id="ARBA00022741"/>
    </source>
</evidence>
<evidence type="ECO:0000256" key="9">
    <source>
        <dbReference type="ARBA" id="ARBA00047671"/>
    </source>
</evidence>
<keyword evidence="3 10" id="KW-0963">Cytoplasm</keyword>
<dbReference type="SUPFAM" id="SSF55681">
    <property type="entry name" value="Class II aaRS and biotin synthetases"/>
    <property type="match status" value="1"/>
</dbReference>
<dbReference type="RefSeq" id="WP_378228534.1">
    <property type="nucleotide sequence ID" value="NZ_JBHSLL010000015.1"/>
</dbReference>
<dbReference type="NCBIfam" id="NF008979">
    <property type="entry name" value="PRK12325.1"/>
    <property type="match status" value="1"/>
</dbReference>
<keyword evidence="7 10" id="KW-0648">Protein biosynthesis</keyword>
<evidence type="ECO:0000256" key="8">
    <source>
        <dbReference type="ARBA" id="ARBA00023146"/>
    </source>
</evidence>
<dbReference type="InterPro" id="IPR045864">
    <property type="entry name" value="aa-tRNA-synth_II/BPL/LPL"/>
</dbReference>
<dbReference type="InterPro" id="IPR004500">
    <property type="entry name" value="Pro-tRNA-synth_IIa_bac-type"/>
</dbReference>
<evidence type="ECO:0000256" key="4">
    <source>
        <dbReference type="ARBA" id="ARBA00022598"/>
    </source>
</evidence>
<comment type="subunit">
    <text evidence="2 10">Homodimer.</text>
</comment>
<dbReference type="Pfam" id="PF03129">
    <property type="entry name" value="HGTP_anticodon"/>
    <property type="match status" value="1"/>
</dbReference>
<evidence type="ECO:0000313" key="13">
    <source>
        <dbReference type="Proteomes" id="UP001596016"/>
    </source>
</evidence>
<evidence type="ECO:0000256" key="3">
    <source>
        <dbReference type="ARBA" id="ARBA00022490"/>
    </source>
</evidence>
<accession>A0ABW0GXJ1</accession>
<dbReference type="Proteomes" id="UP001596016">
    <property type="component" value="Unassembled WGS sequence"/>
</dbReference>
<dbReference type="InterPro" id="IPR006195">
    <property type="entry name" value="aa-tRNA-synth_II"/>
</dbReference>
<comment type="similarity">
    <text evidence="10">Belongs to the class-II aminoacyl-tRNA synthetase family. ProS type 2 subfamily.</text>
</comment>
<comment type="subcellular location">
    <subcellularLocation>
        <location evidence="1 10">Cytoplasm</location>
    </subcellularLocation>
</comment>
<reference evidence="13" key="1">
    <citation type="journal article" date="2019" name="Int. J. Syst. Evol. Microbiol.">
        <title>The Global Catalogue of Microorganisms (GCM) 10K type strain sequencing project: providing services to taxonomists for standard genome sequencing and annotation.</title>
        <authorList>
            <consortium name="The Broad Institute Genomics Platform"/>
            <consortium name="The Broad Institute Genome Sequencing Center for Infectious Disease"/>
            <person name="Wu L."/>
            <person name="Ma J."/>
        </authorList>
    </citation>
    <scope>NUCLEOTIDE SEQUENCE [LARGE SCALE GENOMIC DNA]</scope>
    <source>
        <strain evidence="13">CGMCC 4.1415</strain>
    </source>
</reference>
<evidence type="ECO:0000259" key="11">
    <source>
        <dbReference type="PROSITE" id="PS50862"/>
    </source>
</evidence>
<comment type="function">
    <text evidence="10">Catalyzes the attachment of proline to tRNA(Pro) in a two-step reaction: proline is first activated by ATP to form Pro-AMP and then transferred to the acceptor end of tRNA(Pro).</text>
</comment>
<dbReference type="InterPro" id="IPR004154">
    <property type="entry name" value="Anticodon-bd"/>
</dbReference>
<comment type="caution">
    <text evidence="12">The sequence shown here is derived from an EMBL/GenBank/DDBJ whole genome shotgun (WGS) entry which is preliminary data.</text>
</comment>
<comment type="catalytic activity">
    <reaction evidence="9 10">
        <text>tRNA(Pro) + L-proline + ATP = L-prolyl-tRNA(Pro) + AMP + diphosphate</text>
        <dbReference type="Rhea" id="RHEA:14305"/>
        <dbReference type="Rhea" id="RHEA-COMP:9700"/>
        <dbReference type="Rhea" id="RHEA-COMP:9702"/>
        <dbReference type="ChEBI" id="CHEBI:30616"/>
        <dbReference type="ChEBI" id="CHEBI:33019"/>
        <dbReference type="ChEBI" id="CHEBI:60039"/>
        <dbReference type="ChEBI" id="CHEBI:78442"/>
        <dbReference type="ChEBI" id="CHEBI:78532"/>
        <dbReference type="ChEBI" id="CHEBI:456215"/>
        <dbReference type="EC" id="6.1.1.15"/>
    </reaction>
</comment>
<gene>
    <name evidence="10 12" type="primary">proS</name>
    <name evidence="12" type="ORF">ACFPLB_06360</name>
</gene>
<dbReference type="InterPro" id="IPR023716">
    <property type="entry name" value="Prolyl-tRNA_ligase_IIa_type2"/>
</dbReference>
<dbReference type="PROSITE" id="PS50862">
    <property type="entry name" value="AA_TRNA_LIGASE_II"/>
    <property type="match status" value="1"/>
</dbReference>
<evidence type="ECO:0000256" key="6">
    <source>
        <dbReference type="ARBA" id="ARBA00022840"/>
    </source>
</evidence>
<keyword evidence="8 10" id="KW-0030">Aminoacyl-tRNA synthetase</keyword>
<evidence type="ECO:0000256" key="1">
    <source>
        <dbReference type="ARBA" id="ARBA00004496"/>
    </source>
</evidence>
<dbReference type="InterPro" id="IPR050062">
    <property type="entry name" value="Pro-tRNA_synthetase"/>
</dbReference>
<dbReference type="SUPFAM" id="SSF52954">
    <property type="entry name" value="Class II aaRS ABD-related"/>
    <property type="match status" value="1"/>
</dbReference>
<dbReference type="CDD" id="cd00779">
    <property type="entry name" value="ProRS_core_prok"/>
    <property type="match status" value="1"/>
</dbReference>
<feature type="domain" description="Aminoacyl-transfer RNA synthetases class-II family profile" evidence="11">
    <location>
        <begin position="55"/>
        <end position="341"/>
    </location>
</feature>
<evidence type="ECO:0000256" key="7">
    <source>
        <dbReference type="ARBA" id="ARBA00022917"/>
    </source>
</evidence>
<evidence type="ECO:0000313" key="12">
    <source>
        <dbReference type="EMBL" id="MFC5385591.1"/>
    </source>
</evidence>
<proteinExistence type="inferred from homology"/>
<dbReference type="PANTHER" id="PTHR42753">
    <property type="entry name" value="MITOCHONDRIAL RIBOSOME PROTEIN L39/PROLYL-TRNA LIGASE FAMILY MEMBER"/>
    <property type="match status" value="1"/>
</dbReference>
<sequence>MRLSRYFLPILKENPREAEIVSHRLMLRAGMIRQQGAGSFSWLPLGKRVLDKVCRIIREEQDRSGALEIMMPTIQSADLWRESGRYDAYGKEMLRIKDRHERDMLYGPTNEEMVTDIFRGYVKSYKDLPLNLYHIQWKFRDEVRPRFGVMRSREFLMKDAYSFDLDFEAGKAAYFRMFVAYLRTFTRMGLQAIPMRADTGPIGGDLSHEFIILAETGESQVYCHRDYLEFDVPGADVDFTDDAAIADIVSKWTGPYAATDEMHDETAWDAIGEDDKVSARGIEVGHIFHFGDKYSKPMNARVTGPDGKEHFVSMGSYGIGPSRLIAAIIEASHDENGIIWPQSIAPFDVGLINMKSGDGECDRICEELEAALTAAGLDVLYDDTDQRPGGKFATADLIGLPWQVIVGPRGAAAGEVELKNRKTGERENLPVAQAIARLGATARPGDAARPGDTA</sequence>
<keyword evidence="4 10" id="KW-0436">Ligase</keyword>
<dbReference type="InterPro" id="IPR036621">
    <property type="entry name" value="Anticodon-bd_dom_sf"/>
</dbReference>